<evidence type="ECO:0000313" key="11">
    <source>
        <dbReference type="Proteomes" id="UP000002358"/>
    </source>
</evidence>
<proteinExistence type="predicted"/>
<gene>
    <name evidence="10" type="primary">100123750</name>
</gene>
<dbReference type="GO" id="GO:0005524">
    <property type="term" value="F:ATP binding"/>
    <property type="evidence" value="ECO:0007669"/>
    <property type="project" value="UniProtKB-KW"/>
</dbReference>
<dbReference type="InterPro" id="IPR011009">
    <property type="entry name" value="Kinase-like_dom_sf"/>
</dbReference>
<dbReference type="EC" id="2.7.11.1" evidence="1"/>
<dbReference type="SUPFAM" id="SSF48371">
    <property type="entry name" value="ARM repeat"/>
    <property type="match status" value="1"/>
</dbReference>
<evidence type="ECO:0000259" key="9">
    <source>
        <dbReference type="PROSITE" id="PS50011"/>
    </source>
</evidence>
<dbReference type="SMR" id="A0A7M7IPH7"/>
<accession>A0A7M7IPH7</accession>
<dbReference type="OMA" id="VRLAGCM"/>
<evidence type="ECO:0000256" key="7">
    <source>
        <dbReference type="ARBA" id="ARBA00047899"/>
    </source>
</evidence>
<dbReference type="AlphaFoldDB" id="A0A7M7IPH7"/>
<keyword evidence="11" id="KW-1185">Reference proteome</keyword>
<dbReference type="InterPro" id="IPR016024">
    <property type="entry name" value="ARM-type_fold"/>
</dbReference>
<dbReference type="GO" id="GO:0007224">
    <property type="term" value="P:smoothened signaling pathway"/>
    <property type="evidence" value="ECO:0007669"/>
    <property type="project" value="TreeGrafter"/>
</dbReference>
<dbReference type="InterPro" id="IPR000719">
    <property type="entry name" value="Prot_kinase_dom"/>
</dbReference>
<evidence type="ECO:0000256" key="2">
    <source>
        <dbReference type="ARBA" id="ARBA00022527"/>
    </source>
</evidence>
<keyword evidence="2" id="KW-0723">Serine/threonine-protein kinase</keyword>
<reference evidence="10" key="1">
    <citation type="submission" date="2021-01" db="UniProtKB">
        <authorList>
            <consortium name="EnsemblMetazoa"/>
        </authorList>
    </citation>
    <scope>IDENTIFICATION</scope>
</reference>
<comment type="catalytic activity">
    <reaction evidence="8">
        <text>L-seryl-[protein] + ATP = O-phospho-L-seryl-[protein] + ADP + H(+)</text>
        <dbReference type="Rhea" id="RHEA:17989"/>
        <dbReference type="Rhea" id="RHEA-COMP:9863"/>
        <dbReference type="Rhea" id="RHEA-COMP:11604"/>
        <dbReference type="ChEBI" id="CHEBI:15378"/>
        <dbReference type="ChEBI" id="CHEBI:29999"/>
        <dbReference type="ChEBI" id="CHEBI:30616"/>
        <dbReference type="ChEBI" id="CHEBI:83421"/>
        <dbReference type="ChEBI" id="CHEBI:456216"/>
        <dbReference type="EC" id="2.7.11.1"/>
    </reaction>
</comment>
<dbReference type="FunFam" id="1.10.510.10:FF:000571">
    <property type="entry name" value="Maternal embryonic leucine zipper kinase"/>
    <property type="match status" value="1"/>
</dbReference>
<dbReference type="GO" id="GO:0004674">
    <property type="term" value="F:protein serine/threonine kinase activity"/>
    <property type="evidence" value="ECO:0007669"/>
    <property type="project" value="UniProtKB-KW"/>
</dbReference>
<comment type="catalytic activity">
    <reaction evidence="7">
        <text>L-threonyl-[protein] + ATP = O-phospho-L-threonyl-[protein] + ADP + H(+)</text>
        <dbReference type="Rhea" id="RHEA:46608"/>
        <dbReference type="Rhea" id="RHEA-COMP:11060"/>
        <dbReference type="Rhea" id="RHEA-COMP:11605"/>
        <dbReference type="ChEBI" id="CHEBI:15378"/>
        <dbReference type="ChEBI" id="CHEBI:30013"/>
        <dbReference type="ChEBI" id="CHEBI:30616"/>
        <dbReference type="ChEBI" id="CHEBI:61977"/>
        <dbReference type="ChEBI" id="CHEBI:456216"/>
        <dbReference type="EC" id="2.7.11.1"/>
    </reaction>
</comment>
<evidence type="ECO:0000256" key="1">
    <source>
        <dbReference type="ARBA" id="ARBA00012513"/>
    </source>
</evidence>
<dbReference type="SMART" id="SM00220">
    <property type="entry name" value="S_TKc"/>
    <property type="match status" value="1"/>
</dbReference>
<dbReference type="Gene3D" id="1.25.10.10">
    <property type="entry name" value="Leucine-rich Repeat Variant"/>
    <property type="match status" value="1"/>
</dbReference>
<dbReference type="Proteomes" id="UP000002358">
    <property type="component" value="Chromosome 1"/>
</dbReference>
<evidence type="ECO:0000256" key="4">
    <source>
        <dbReference type="ARBA" id="ARBA00022741"/>
    </source>
</evidence>
<feature type="domain" description="Protein kinase" evidence="9">
    <location>
        <begin position="4"/>
        <end position="254"/>
    </location>
</feature>
<dbReference type="InterPro" id="IPR008271">
    <property type="entry name" value="Ser/Thr_kinase_AS"/>
</dbReference>
<dbReference type="KEGG" id="nvi:100123750"/>
<dbReference type="InterPro" id="IPR011989">
    <property type="entry name" value="ARM-like"/>
</dbReference>
<evidence type="ECO:0000256" key="3">
    <source>
        <dbReference type="ARBA" id="ARBA00022679"/>
    </source>
</evidence>
<sequence length="788" mass="89480">MERYERIKKVGEGSFGKVFKAKRKCDGAIVAYKVTEKKGRSPKELESLRRECEIQKDLQHPNIIQMLDSFETESEIVVVTEYVEKELYEIITKAGRLSEERAQVIACDLVSALHYLHSNRIVHRDMKPQNVLLDPDGVAKLCDFGFARIMSQGTHVLMSIKGTPLYMAPELHDERPYDHNVDLWSLGCIIYELVAGVPPFQTSSMKELESLVRRKEIKWPDHISSNCLSFLQGLLQKDPRHRLSWTELLEHPFVKGRILTVEKNVPRSLTLPLSASQSRAKQQQLQSLASRFTSQSKKILEKQLKKIHSLRRSEPSGSESSASVDVLLNNLSMRASLRSDLVAADHAICQVDCPIVEEEPYQQIDQVPAQEDCCVANANIIPENPPAMPPPVPACCMYGPSAWHMDNAYNFPLPPCCSLAMHQNNQMYEHYCFSPIPHQNNSASYSLDEFNNECKQTTSSRISSKMENQIGAEVNNISQRRKRLVNWKAYDIEEKFENGEWLGFLEQSIDEMMEGETAFVLQDRCTSLVFMTPLRNPGANCRVIEYVACLMSIPFVVASSNIIDEEELERIQRIYLDMKLVPNLVYAVKLLMSDKNCNTETDDSIAANGKWRSALGLSVGKLQALERIMLLLCRLVHAKPEFLTQFCDAIFVVPDGVRSFQQIFGLVKRKSRTVSDLLAIMSQVFRSQSSNDELVEAILLRDMSVDDLTDLLTKLLKHRQSKLRSRTCVFLLLLGIFSPKTLQHVWGKSLRNLLESLLEDRDKSVRDAAAEAVASMKELPYYDPGKDS</sequence>
<dbReference type="FunCoup" id="A0A7M7IPH7">
    <property type="interactions" value="33"/>
</dbReference>
<dbReference type="PANTHER" id="PTHR22983">
    <property type="entry name" value="PROTEIN KINASE RELATED"/>
    <property type="match status" value="1"/>
</dbReference>
<evidence type="ECO:0000256" key="6">
    <source>
        <dbReference type="ARBA" id="ARBA00022840"/>
    </source>
</evidence>
<keyword evidence="5" id="KW-0418">Kinase</keyword>
<evidence type="ECO:0000256" key="8">
    <source>
        <dbReference type="ARBA" id="ARBA00048679"/>
    </source>
</evidence>
<dbReference type="GO" id="GO:0005737">
    <property type="term" value="C:cytoplasm"/>
    <property type="evidence" value="ECO:0007669"/>
    <property type="project" value="TreeGrafter"/>
</dbReference>
<dbReference type="InParanoid" id="A0A7M7IPH7"/>
<dbReference type="EnsemblMetazoa" id="XM_016985056">
    <property type="protein sequence ID" value="XP_016840545"/>
    <property type="gene ID" value="LOC100123750"/>
</dbReference>
<dbReference type="FunFam" id="3.30.200.20:FF:000042">
    <property type="entry name" value="Aurora kinase A"/>
    <property type="match status" value="1"/>
</dbReference>
<dbReference type="Pfam" id="PF00069">
    <property type="entry name" value="Pkinase"/>
    <property type="match status" value="1"/>
</dbReference>
<dbReference type="Gene3D" id="1.10.510.10">
    <property type="entry name" value="Transferase(Phosphotransferase) domain 1"/>
    <property type="match status" value="1"/>
</dbReference>
<keyword evidence="6" id="KW-0067">ATP-binding</keyword>
<dbReference type="PROSITE" id="PS00108">
    <property type="entry name" value="PROTEIN_KINASE_ST"/>
    <property type="match status" value="1"/>
</dbReference>
<evidence type="ECO:0000313" key="10">
    <source>
        <dbReference type="EnsemblMetazoa" id="XP_016840545"/>
    </source>
</evidence>
<evidence type="ECO:0000256" key="5">
    <source>
        <dbReference type="ARBA" id="ARBA00022777"/>
    </source>
</evidence>
<organism evidence="10 11">
    <name type="scientific">Nasonia vitripennis</name>
    <name type="common">Parasitic wasp</name>
    <dbReference type="NCBI Taxonomy" id="7425"/>
    <lineage>
        <taxon>Eukaryota</taxon>
        <taxon>Metazoa</taxon>
        <taxon>Ecdysozoa</taxon>
        <taxon>Arthropoda</taxon>
        <taxon>Hexapoda</taxon>
        <taxon>Insecta</taxon>
        <taxon>Pterygota</taxon>
        <taxon>Neoptera</taxon>
        <taxon>Endopterygota</taxon>
        <taxon>Hymenoptera</taxon>
        <taxon>Apocrita</taxon>
        <taxon>Proctotrupomorpha</taxon>
        <taxon>Chalcidoidea</taxon>
        <taxon>Pteromalidae</taxon>
        <taxon>Pteromalinae</taxon>
        <taxon>Nasonia</taxon>
    </lineage>
</organism>
<dbReference type="SUPFAM" id="SSF56112">
    <property type="entry name" value="Protein kinase-like (PK-like)"/>
    <property type="match status" value="1"/>
</dbReference>
<dbReference type="PANTHER" id="PTHR22983:SF6">
    <property type="entry name" value="SERINE_THREONINE-PROTEIN KINASE 36"/>
    <property type="match status" value="1"/>
</dbReference>
<keyword evidence="3" id="KW-0808">Transferase</keyword>
<dbReference type="OrthoDB" id="266718at2759"/>
<dbReference type="PROSITE" id="PS50011">
    <property type="entry name" value="PROTEIN_KINASE_DOM"/>
    <property type="match status" value="1"/>
</dbReference>
<protein>
    <recommendedName>
        <fullName evidence="1">non-specific serine/threonine protein kinase</fullName>
        <ecNumber evidence="1">2.7.11.1</ecNumber>
    </recommendedName>
</protein>
<name>A0A7M7IPH7_NASVI</name>
<keyword evidence="4" id="KW-0547">Nucleotide-binding</keyword>